<evidence type="ECO:0000313" key="2">
    <source>
        <dbReference type="Proteomes" id="UP001652623"/>
    </source>
</evidence>
<gene>
    <name evidence="3" type="primary">LOC107419378</name>
</gene>
<name>A0ABM4A2X9_ZIZJJ</name>
<dbReference type="PROSITE" id="PS50181">
    <property type="entry name" value="FBOX"/>
    <property type="match status" value="1"/>
</dbReference>
<feature type="domain" description="F-box" evidence="1">
    <location>
        <begin position="1"/>
        <end position="44"/>
    </location>
</feature>
<dbReference type="GeneID" id="107419378"/>
<dbReference type="RefSeq" id="XP_060671040.1">
    <property type="nucleotide sequence ID" value="XM_060815057.1"/>
</dbReference>
<dbReference type="Pfam" id="PF00646">
    <property type="entry name" value="F-box"/>
    <property type="match status" value="1"/>
</dbReference>
<dbReference type="Proteomes" id="UP001652623">
    <property type="component" value="Chromosome 2"/>
</dbReference>
<accession>A0ABM4A2X9</accession>
<dbReference type="InterPro" id="IPR050796">
    <property type="entry name" value="SCF_F-box_component"/>
</dbReference>
<dbReference type="SUPFAM" id="SSF81383">
    <property type="entry name" value="F-box domain"/>
    <property type="match status" value="1"/>
</dbReference>
<sequence>MATLTEDFPTEILLRLSVMDVMRLKSVCKSWNSLIKSSSFISKYNNKSDNDNNDDDEPFIVIVNCDGTLILSSYNDLLKHHRSHQNQPQNPYTTYRNLNFRWVCCCDGGLMLGGVGYSEVRGIGFDSKNNEYKPFFARMVYLENMTTMEIDMFSSKMNQWRKLIVEQTEVTPLEYLDGELKGLSMPMGFRTG</sequence>
<dbReference type="InterPro" id="IPR036047">
    <property type="entry name" value="F-box-like_dom_sf"/>
</dbReference>
<evidence type="ECO:0000259" key="1">
    <source>
        <dbReference type="PROSITE" id="PS50181"/>
    </source>
</evidence>
<evidence type="ECO:0000313" key="3">
    <source>
        <dbReference type="RefSeq" id="XP_060671040.1"/>
    </source>
</evidence>
<reference evidence="3" key="1">
    <citation type="submission" date="2025-08" db="UniProtKB">
        <authorList>
            <consortium name="RefSeq"/>
        </authorList>
    </citation>
    <scope>IDENTIFICATION</scope>
    <source>
        <tissue evidence="3">Seedling</tissue>
    </source>
</reference>
<proteinExistence type="predicted"/>
<dbReference type="Gene3D" id="1.20.1280.50">
    <property type="match status" value="1"/>
</dbReference>
<protein>
    <submittedName>
        <fullName evidence="3">F-box protein At5g52610</fullName>
    </submittedName>
</protein>
<organism evidence="2 3">
    <name type="scientific">Ziziphus jujuba</name>
    <name type="common">Chinese jujube</name>
    <name type="synonym">Ziziphus sativa</name>
    <dbReference type="NCBI Taxonomy" id="326968"/>
    <lineage>
        <taxon>Eukaryota</taxon>
        <taxon>Viridiplantae</taxon>
        <taxon>Streptophyta</taxon>
        <taxon>Embryophyta</taxon>
        <taxon>Tracheophyta</taxon>
        <taxon>Spermatophyta</taxon>
        <taxon>Magnoliopsida</taxon>
        <taxon>eudicotyledons</taxon>
        <taxon>Gunneridae</taxon>
        <taxon>Pentapetalae</taxon>
        <taxon>rosids</taxon>
        <taxon>fabids</taxon>
        <taxon>Rosales</taxon>
        <taxon>Rhamnaceae</taxon>
        <taxon>Paliureae</taxon>
        <taxon>Ziziphus</taxon>
    </lineage>
</organism>
<dbReference type="PANTHER" id="PTHR31672">
    <property type="entry name" value="BNACNNG10540D PROTEIN"/>
    <property type="match status" value="1"/>
</dbReference>
<dbReference type="SMART" id="SM00256">
    <property type="entry name" value="FBOX"/>
    <property type="match status" value="1"/>
</dbReference>
<dbReference type="InterPro" id="IPR001810">
    <property type="entry name" value="F-box_dom"/>
</dbReference>
<keyword evidence="2" id="KW-1185">Reference proteome</keyword>